<proteinExistence type="inferred from homology"/>
<dbReference type="PANTHER" id="PTHR12378:SF80">
    <property type="entry name" value="IP06716P-RELATED"/>
    <property type="match status" value="1"/>
</dbReference>
<organism evidence="6 7">
    <name type="scientific">Prorocentrum cordatum</name>
    <dbReference type="NCBI Taxonomy" id="2364126"/>
    <lineage>
        <taxon>Eukaryota</taxon>
        <taxon>Sar</taxon>
        <taxon>Alveolata</taxon>
        <taxon>Dinophyceae</taxon>
        <taxon>Prorocentrales</taxon>
        <taxon>Prorocentraceae</taxon>
        <taxon>Prorocentrum</taxon>
    </lineage>
</organism>
<accession>A0ABN9US66</accession>
<keyword evidence="2" id="KW-0645">Protease</keyword>
<keyword evidence="3" id="KW-0378">Hydrolase</keyword>
<dbReference type="PROSITE" id="PS51858">
    <property type="entry name" value="PPPDE"/>
    <property type="match status" value="1"/>
</dbReference>
<dbReference type="SMART" id="SM01179">
    <property type="entry name" value="DUF862"/>
    <property type="match status" value="1"/>
</dbReference>
<keyword evidence="7" id="KW-1185">Reference proteome</keyword>
<dbReference type="InterPro" id="IPR008580">
    <property type="entry name" value="PPPDE_dom"/>
</dbReference>
<reference evidence="6" key="1">
    <citation type="submission" date="2023-10" db="EMBL/GenBank/DDBJ databases">
        <authorList>
            <person name="Chen Y."/>
            <person name="Shah S."/>
            <person name="Dougan E. K."/>
            <person name="Thang M."/>
            <person name="Chan C."/>
        </authorList>
    </citation>
    <scope>NUCLEOTIDE SEQUENCE [LARGE SCALE GENOMIC DNA]</scope>
</reference>
<evidence type="ECO:0000256" key="4">
    <source>
        <dbReference type="SAM" id="MobiDB-lite"/>
    </source>
</evidence>
<protein>
    <recommendedName>
        <fullName evidence="5">PPPDE domain-containing protein</fullName>
    </recommendedName>
</protein>
<feature type="domain" description="PPPDE" evidence="5">
    <location>
        <begin position="40"/>
        <end position="172"/>
    </location>
</feature>
<gene>
    <name evidence="6" type="ORF">PCOR1329_LOCUS51176</name>
</gene>
<evidence type="ECO:0000313" key="7">
    <source>
        <dbReference type="Proteomes" id="UP001189429"/>
    </source>
</evidence>
<evidence type="ECO:0000256" key="2">
    <source>
        <dbReference type="ARBA" id="ARBA00022670"/>
    </source>
</evidence>
<dbReference type="InterPro" id="IPR042266">
    <property type="entry name" value="PPPDE_sf"/>
</dbReference>
<sequence>MSDPCFTPEVSRAASSAALSSPANHPASSSASPAQGEIRERVLLRVYDLGQSSITRGYNSVAKNCGAFHTGVQISEGEWSFGMTMDNSTGITWCSPGQNPDHSFREVLSMGYTQCSPDQVARILQSMRVEWRGCTYNVLARNCHNFSDEFCKKLGVGGLPDWVNTLADSGHQACELLHSRDTGASGGSSASSAACGSRSRAPPRRPRSAATRAGLGGGSRGVRGCARGEAAARLFAER</sequence>
<dbReference type="EMBL" id="CAUYUJ010016203">
    <property type="protein sequence ID" value="CAK0862861.1"/>
    <property type="molecule type" value="Genomic_DNA"/>
</dbReference>
<dbReference type="Pfam" id="PF05903">
    <property type="entry name" value="Peptidase_C97"/>
    <property type="match status" value="1"/>
</dbReference>
<feature type="region of interest" description="Disordered" evidence="4">
    <location>
        <begin position="16"/>
        <end position="35"/>
    </location>
</feature>
<evidence type="ECO:0000313" key="6">
    <source>
        <dbReference type="EMBL" id="CAK0862861.1"/>
    </source>
</evidence>
<dbReference type="Gene3D" id="3.90.1720.30">
    <property type="entry name" value="PPPDE domains"/>
    <property type="match status" value="1"/>
</dbReference>
<evidence type="ECO:0000256" key="3">
    <source>
        <dbReference type="ARBA" id="ARBA00022801"/>
    </source>
</evidence>
<evidence type="ECO:0000256" key="1">
    <source>
        <dbReference type="ARBA" id="ARBA00008140"/>
    </source>
</evidence>
<feature type="region of interest" description="Disordered" evidence="4">
    <location>
        <begin position="181"/>
        <end position="223"/>
    </location>
</feature>
<dbReference type="Proteomes" id="UP001189429">
    <property type="component" value="Unassembled WGS sequence"/>
</dbReference>
<comment type="caution">
    <text evidence="6">The sequence shown here is derived from an EMBL/GenBank/DDBJ whole genome shotgun (WGS) entry which is preliminary data.</text>
</comment>
<name>A0ABN9US66_9DINO</name>
<evidence type="ECO:0000259" key="5">
    <source>
        <dbReference type="PROSITE" id="PS51858"/>
    </source>
</evidence>
<feature type="compositionally biased region" description="Low complexity" evidence="4">
    <location>
        <begin position="16"/>
        <end position="34"/>
    </location>
</feature>
<feature type="compositionally biased region" description="Low complexity" evidence="4">
    <location>
        <begin position="187"/>
        <end position="200"/>
    </location>
</feature>
<comment type="similarity">
    <text evidence="1">Belongs to the DeSI family.</text>
</comment>
<dbReference type="PANTHER" id="PTHR12378">
    <property type="entry name" value="DESUMOYLATING ISOPEPTIDASE"/>
    <property type="match status" value="1"/>
</dbReference>